<dbReference type="KEGG" id="fbe:FF125_21255"/>
<protein>
    <recommendedName>
        <fullName evidence="4">TonB-dependent receptor plug domain-containing protein</fullName>
    </recommendedName>
</protein>
<keyword evidence="1" id="KW-0732">Signal</keyword>
<name>A0A5B7U1E9_9FLAO</name>
<evidence type="ECO:0000313" key="2">
    <source>
        <dbReference type="EMBL" id="QCX40847.1"/>
    </source>
</evidence>
<proteinExistence type="predicted"/>
<reference evidence="2 3" key="1">
    <citation type="submission" date="2019-05" db="EMBL/GenBank/DDBJ databases">
        <title>Algicella ahnfeltiae gen. nov., sp. nov., a novel marine bacterium of the family Flavobacteriaceae isolated from a red alga.</title>
        <authorList>
            <person name="Nedashkovskaya O.I."/>
            <person name="Kukhlevskiy A.D."/>
            <person name="Kim S.-G."/>
            <person name="Zhukova N.V."/>
            <person name="Mikhailov V.V."/>
        </authorList>
    </citation>
    <scope>NUCLEOTIDE SEQUENCE [LARGE SCALE GENOMIC DNA]</scope>
    <source>
        <strain evidence="2 3">10Alg115</strain>
    </source>
</reference>
<keyword evidence="3" id="KW-1185">Reference proteome</keyword>
<dbReference type="OrthoDB" id="679547at2"/>
<accession>A0A5B7U1E9</accession>
<evidence type="ECO:0000313" key="3">
    <source>
        <dbReference type="Proteomes" id="UP000306229"/>
    </source>
</evidence>
<evidence type="ECO:0008006" key="4">
    <source>
        <dbReference type="Google" id="ProtNLM"/>
    </source>
</evidence>
<dbReference type="Proteomes" id="UP000306229">
    <property type="component" value="Chromosome"/>
</dbReference>
<feature type="signal peptide" evidence="1">
    <location>
        <begin position="1"/>
        <end position="20"/>
    </location>
</feature>
<dbReference type="AlphaFoldDB" id="A0A5B7U1E9"/>
<dbReference type="Gene3D" id="2.60.40.1930">
    <property type="match status" value="1"/>
</dbReference>
<gene>
    <name evidence="2" type="ORF">FF125_21255</name>
</gene>
<dbReference type="RefSeq" id="WP_138952145.1">
    <property type="nucleotide sequence ID" value="NZ_CP040749.1"/>
</dbReference>
<evidence type="ECO:0000256" key="1">
    <source>
        <dbReference type="SAM" id="SignalP"/>
    </source>
</evidence>
<organism evidence="2 3">
    <name type="scientific">Aureibaculum algae</name>
    <dbReference type="NCBI Taxonomy" id="2584122"/>
    <lineage>
        <taxon>Bacteria</taxon>
        <taxon>Pseudomonadati</taxon>
        <taxon>Bacteroidota</taxon>
        <taxon>Flavobacteriia</taxon>
        <taxon>Flavobacteriales</taxon>
        <taxon>Flavobacteriaceae</taxon>
        <taxon>Aureibaculum</taxon>
    </lineage>
</organism>
<feature type="chain" id="PRO_5023125982" description="TonB-dependent receptor plug domain-containing protein" evidence="1">
    <location>
        <begin position="21"/>
        <end position="787"/>
    </location>
</feature>
<dbReference type="EMBL" id="CP040749">
    <property type="protein sequence ID" value="QCX40847.1"/>
    <property type="molecule type" value="Genomic_DNA"/>
</dbReference>
<sequence>MKKSFLLLLVVLNLSFTVFSQIKSSKELVKKYNAYFELERETIYTHLNKTSYFIGEEIWFKSYIYNGRYQTPYVSSTNIYVSIFNESGNLMESKLLYATMGFTHGNFLVDHKFTPGIYYIKTTTNWMKNFTEDLSHVQMFEIVGNEQEVTKKLSDENKYDLQLLPEGGHIVENVSNTIGFKLINEQGNGVIIKKGTVLDEKENEITTFKSNQFGLGRFTLHAKKDTKYSIHVVLANEKQITKPIEPAKGKGISLKVNATNGDNVLIALETNSLTLPDLIGKQYDLLIHRDGQLIKVKVDFTADKLKYLISLKKSELLSGINILTLVNENNEPIAERLVFNTLKTPIKEIEAAKIVSKGDSSVITLKSNTTSEIKGNFSISVLPASNEAYQYQSTIIAIFLLAPYLKGHIENPYYYFSDINSKKLYDLDLLLLNQGWSKYSWDNIFNDPPSVNYKFETGFQLNGSLNSYKHKAGNTIILSSSENQIHESAIIKNSAFSFDNLFLADSTSINFSLKNKNGKLIKPVVYFNIYPNGIKDDFQNLSSNTKNIFNNDHHTEEKVYSFISSGRTLLDTVELKASPKIKEARKKPLITMYSAKYIDLMKSDFQQRHITSVIRENGFDVATSADNVWIISKRNIPGRTNIPTIFIDNIPLYGNFKQLLNLKISALSDIYISRTPNPGESPAGSIKIFTRNDQGIFSVINKYQTIDNLFGFSMPKKYYTPNYRNTNSEEFLKLGAIHWIPNLTPNETGELIFKIPNYSSETINLYIEGMSYDGSLWSKRETINLAK</sequence>